<keyword evidence="1" id="KW-0732">Signal</keyword>
<evidence type="ECO:0000313" key="3">
    <source>
        <dbReference type="Proteomes" id="UP000601055"/>
    </source>
</evidence>
<name>A0A923E4D9_9SPHI</name>
<gene>
    <name evidence="2" type="ORF">GM921_17155</name>
</gene>
<protein>
    <recommendedName>
        <fullName evidence="4">Outer membrane protein</fullName>
    </recommendedName>
</protein>
<sequence>MKKLQILLILYLLSFQTAFAQTKKIEGDTAWFKRDKEFQRTLNLKDFEKSSDEFNFRFQNLGQVIEITKDSSSIDGYITNYIYHTKKSTRNKTETLSNKITLSSEQAKSIYNIVLKSKILNLQSDNKIKNWKKGFDGITYVIEHADKKTYWLKNYWTPSAQDSIPEALMILNFVKKLSDTLNLKETYTTFKNDLPKNGCYNSGGMTNVCYVSNSLELGYSGATRLPLGFYTSYSASYIGKTQVNSGIALQYNFDNSGFHHLNFQTSKWNIFYRKSNFSDFIAYNYQNRRLDIDRVSNKFQNHQIKYGLNLKNNFGVGTGLDYLINGYEKIGGHLYAFKWFSQPNVSATLTSSIFDNQINYKAEIIKSFSLNQKLLIHRISLGLAYEDFMDYKDLYFKVQVLF</sequence>
<feature type="chain" id="PRO_5036697950" description="Outer membrane protein" evidence="1">
    <location>
        <begin position="21"/>
        <end position="402"/>
    </location>
</feature>
<reference evidence="2" key="1">
    <citation type="submission" date="2019-11" db="EMBL/GenBank/DDBJ databases">
        <title>Description of Pedobacter sp. LMG 31464T.</title>
        <authorList>
            <person name="Carlier A."/>
            <person name="Qi S."/>
            <person name="Vandamme P."/>
        </authorList>
    </citation>
    <scope>NUCLEOTIDE SEQUENCE</scope>
    <source>
        <strain evidence="2">LMG 31464</strain>
    </source>
</reference>
<evidence type="ECO:0000256" key="1">
    <source>
        <dbReference type="SAM" id="SignalP"/>
    </source>
</evidence>
<dbReference type="Proteomes" id="UP000601055">
    <property type="component" value="Unassembled WGS sequence"/>
</dbReference>
<comment type="caution">
    <text evidence="2">The sequence shown here is derived from an EMBL/GenBank/DDBJ whole genome shotgun (WGS) entry which is preliminary data.</text>
</comment>
<accession>A0A923E4D9</accession>
<dbReference type="AlphaFoldDB" id="A0A923E4D9"/>
<evidence type="ECO:0000313" key="2">
    <source>
        <dbReference type="EMBL" id="MBB2147232.1"/>
    </source>
</evidence>
<feature type="signal peptide" evidence="1">
    <location>
        <begin position="1"/>
        <end position="20"/>
    </location>
</feature>
<evidence type="ECO:0008006" key="4">
    <source>
        <dbReference type="Google" id="ProtNLM"/>
    </source>
</evidence>
<organism evidence="2 3">
    <name type="scientific">Pedobacter planticolens</name>
    <dbReference type="NCBI Taxonomy" id="2679964"/>
    <lineage>
        <taxon>Bacteria</taxon>
        <taxon>Pseudomonadati</taxon>
        <taxon>Bacteroidota</taxon>
        <taxon>Sphingobacteriia</taxon>
        <taxon>Sphingobacteriales</taxon>
        <taxon>Sphingobacteriaceae</taxon>
        <taxon>Pedobacter</taxon>
    </lineage>
</organism>
<dbReference type="EMBL" id="WNXD01000002">
    <property type="protein sequence ID" value="MBB2147232.1"/>
    <property type="molecule type" value="Genomic_DNA"/>
</dbReference>
<dbReference type="RefSeq" id="WP_182923850.1">
    <property type="nucleotide sequence ID" value="NZ_WNXD01000002.1"/>
</dbReference>
<proteinExistence type="predicted"/>
<keyword evidence="3" id="KW-1185">Reference proteome</keyword>